<protein>
    <submittedName>
        <fullName evidence="2">DUF2878 domain-containing protein</fullName>
    </submittedName>
</protein>
<comment type="caution">
    <text evidence="2">The sequence shown here is derived from an EMBL/GenBank/DDBJ whole genome shotgun (WGS) entry which is preliminary data.</text>
</comment>
<name>A0ABT3P935_9ALTE</name>
<reference evidence="2" key="1">
    <citation type="submission" date="2022-11" db="EMBL/GenBank/DDBJ databases">
        <title>Alteromonas sp. nov., isolated from sea water of the Qingdao.</title>
        <authorList>
            <person name="Wang Q."/>
        </authorList>
    </citation>
    <scope>NUCLEOTIDE SEQUENCE</scope>
    <source>
        <strain evidence="2">ASW11-7</strain>
    </source>
</reference>
<feature type="transmembrane region" description="Helical" evidence="1">
    <location>
        <begin position="20"/>
        <end position="42"/>
    </location>
</feature>
<accession>A0ABT3P935</accession>
<evidence type="ECO:0000313" key="3">
    <source>
        <dbReference type="Proteomes" id="UP001142810"/>
    </source>
</evidence>
<keyword evidence="1" id="KW-0472">Membrane</keyword>
<dbReference type="InterPro" id="IPR021306">
    <property type="entry name" value="DUF2878"/>
</dbReference>
<keyword evidence="1" id="KW-1133">Transmembrane helix</keyword>
<evidence type="ECO:0000256" key="1">
    <source>
        <dbReference type="SAM" id="Phobius"/>
    </source>
</evidence>
<proteinExistence type="predicted"/>
<gene>
    <name evidence="2" type="ORF">OPS25_08845</name>
</gene>
<organism evidence="2 3">
    <name type="scientific">Alteromonas aquimaris</name>
    <dbReference type="NCBI Taxonomy" id="2998417"/>
    <lineage>
        <taxon>Bacteria</taxon>
        <taxon>Pseudomonadati</taxon>
        <taxon>Pseudomonadota</taxon>
        <taxon>Gammaproteobacteria</taxon>
        <taxon>Alteromonadales</taxon>
        <taxon>Alteromonadaceae</taxon>
        <taxon>Alteromonas/Salinimonas group</taxon>
        <taxon>Alteromonas</taxon>
    </lineage>
</organism>
<evidence type="ECO:0000313" key="2">
    <source>
        <dbReference type="EMBL" id="MCW8108601.1"/>
    </source>
</evidence>
<feature type="transmembrane region" description="Helical" evidence="1">
    <location>
        <begin position="83"/>
        <end position="103"/>
    </location>
</feature>
<feature type="transmembrane region" description="Helical" evidence="1">
    <location>
        <begin position="115"/>
        <end position="135"/>
    </location>
</feature>
<feature type="transmembrane region" description="Helical" evidence="1">
    <location>
        <begin position="54"/>
        <end position="77"/>
    </location>
</feature>
<keyword evidence="3" id="KW-1185">Reference proteome</keyword>
<dbReference type="Proteomes" id="UP001142810">
    <property type="component" value="Unassembled WGS sequence"/>
</dbReference>
<dbReference type="EMBL" id="JAPFRD010000010">
    <property type="protein sequence ID" value="MCW8108601.1"/>
    <property type="molecule type" value="Genomic_DNA"/>
</dbReference>
<dbReference type="Pfam" id="PF11086">
    <property type="entry name" value="DUF2878"/>
    <property type="match status" value="1"/>
</dbReference>
<sequence length="182" mass="20785">MLHTPQSRHFLLFNVAWFQVVWFLAVVYQMRFIYWILALFFLHFLITKTKKTDTVVMVLGVLVGCVIDNILAVTNVFVFSQQYSVGLIPLWLVVLWAAFALSIYHSLSIWLKSRVIQMGVGAIAGPVSYFAGHHFDAVQFSYSPLTTFVILGIIWAFLLPVLIELVNFLNQILSKVKSKESI</sequence>
<feature type="transmembrane region" description="Helical" evidence="1">
    <location>
        <begin position="147"/>
        <end position="169"/>
    </location>
</feature>
<keyword evidence="1" id="KW-0812">Transmembrane</keyword>